<comment type="caution">
    <text evidence="1">The sequence shown here is derived from an EMBL/GenBank/DDBJ whole genome shotgun (WGS) entry which is preliminary data.</text>
</comment>
<sequence length="398" mass="46966">MENKIEFDSLYKLSTYDLKQIVNLCTGELNCSDRDKMLQLLELMDKNGAYDKENLFCEYRYGSNMVDLDDSGEACEYMRVIYNILWGRNEKEDVQNILDKNGYTSFRRLKITGRKNILFGGDVANSVQTILNKAVGITSKIAKERYNNPCEKEKFLQDIKETKVADLYGYYHYIGNFVLVPAYFNGWRGTNKEIEDYFDKSLQELKENGWQIISQLISKNRSKGEKKRLILENAKKLYDDFTPEDFNKYINAMFLWDYVSVDIDTYKVNSLREGDWLNNDFIELKSDEDFSKESKSQSIDKFSSNVKYAIRRRGIFMALMLKIALDYPRGNYRKEEYSDWMVSDIYKQLMDSVFLSSKVYSGYREVFDEICKVLDVSKLSQEEIDEIKGLFVLYRFYK</sequence>
<dbReference type="OrthoDB" id="2088453at2"/>
<proteinExistence type="predicted"/>
<dbReference type="Proteomes" id="UP000092714">
    <property type="component" value="Unassembled WGS sequence"/>
</dbReference>
<evidence type="ECO:0000313" key="1">
    <source>
        <dbReference type="EMBL" id="OBY11870.1"/>
    </source>
</evidence>
<accession>A0A1B8RSW3</accession>
<dbReference type="EMBL" id="MAPZ01000010">
    <property type="protein sequence ID" value="OBY11870.1"/>
    <property type="molecule type" value="Genomic_DNA"/>
</dbReference>
<name>A0A1B8RSW3_9CLOT</name>
<dbReference type="AlphaFoldDB" id="A0A1B8RSW3"/>
<gene>
    <name evidence="1" type="ORF">CP373A1_02800</name>
</gene>
<organism evidence="1 2">
    <name type="scientific">Clostridium paraputrificum</name>
    <dbReference type="NCBI Taxonomy" id="29363"/>
    <lineage>
        <taxon>Bacteria</taxon>
        <taxon>Bacillati</taxon>
        <taxon>Bacillota</taxon>
        <taxon>Clostridia</taxon>
        <taxon>Eubacteriales</taxon>
        <taxon>Clostridiaceae</taxon>
        <taxon>Clostridium</taxon>
    </lineage>
</organism>
<evidence type="ECO:0000313" key="2">
    <source>
        <dbReference type="Proteomes" id="UP000092714"/>
    </source>
</evidence>
<dbReference type="RefSeq" id="WP_065254288.1">
    <property type="nucleotide sequence ID" value="NZ_MAPZ01000010.1"/>
</dbReference>
<reference evidence="1 2" key="1">
    <citation type="submission" date="2016-06" db="EMBL/GenBank/DDBJ databases">
        <authorList>
            <person name="Kjaerup R.B."/>
            <person name="Dalgaard T.S."/>
            <person name="Juul-Madsen H.R."/>
        </authorList>
    </citation>
    <scope>NUCLEOTIDE SEQUENCE [LARGE SCALE GENOMIC DNA]</scope>
    <source>
        <strain evidence="1 2">373-A1</strain>
    </source>
</reference>
<keyword evidence="2" id="KW-1185">Reference proteome</keyword>
<protein>
    <submittedName>
        <fullName evidence="1">Uncharacterized protein</fullName>
    </submittedName>
</protein>